<keyword evidence="2" id="KW-0732">Signal</keyword>
<evidence type="ECO:0000256" key="1">
    <source>
        <dbReference type="ARBA" id="ARBA00010062"/>
    </source>
</evidence>
<evidence type="ECO:0000256" key="2">
    <source>
        <dbReference type="ARBA" id="ARBA00022729"/>
    </source>
</evidence>
<dbReference type="InterPro" id="IPR028081">
    <property type="entry name" value="Leu-bd"/>
</dbReference>
<proteinExistence type="inferred from homology"/>
<feature type="domain" description="Leucine-binding protein" evidence="3">
    <location>
        <begin position="48"/>
        <end position="379"/>
    </location>
</feature>
<dbReference type="OrthoDB" id="9794229at2"/>
<sequence length="402" mass="42700">MPRGAGRPDIPDFLFPRTHMTSFGKTIAALALIGAAGLHVHTAFAQVIKVGVVQTTTGGSAALYGIEQKNAIEQVVEQANASGRLGKLKIELVHYDDGADRNQTVNIFQRLIGKDKVSAILGPTLTTSALAADPLAQKAGIPIIASSNTAAGLTQRIGDRLFRVSPPEDIVTPGVIKRAVAQYKVRRVAQIYGIDDQLTKSAYTVQKQALTDNGVSVVATETFQRGDVDFAAQLTKIKAQNPDAIVIGALAEEAAAIVRQARQLGIPQQVLFVGTQSAISTKFFELGGAGAEGTIVGTAWFPELDNPVSQSFVREYEARYKRRPDIYAAYGHDAAALLVEAIRRAQSGDSARIHAELTAIKGYPGVLGPIGFDANREPTVEPKILVARGGKFVPLDGKGADK</sequence>
<gene>
    <name evidence="4" type="ORF">FOB72_19450</name>
</gene>
<dbReference type="Gene3D" id="3.40.50.2300">
    <property type="match status" value="2"/>
</dbReference>
<accession>A0A5P2HB80</accession>
<comment type="similarity">
    <text evidence="1">Belongs to the leucine-binding protein family.</text>
</comment>
<dbReference type="Pfam" id="PF13458">
    <property type="entry name" value="Peripla_BP_6"/>
    <property type="match status" value="1"/>
</dbReference>
<evidence type="ECO:0000259" key="3">
    <source>
        <dbReference type="Pfam" id="PF13458"/>
    </source>
</evidence>
<name>A0A5P2HB80_9BURK</name>
<dbReference type="SUPFAM" id="SSF53822">
    <property type="entry name" value="Periplasmic binding protein-like I"/>
    <property type="match status" value="1"/>
</dbReference>
<organism evidence="4 5">
    <name type="scientific">Cupriavidus pauculus</name>
    <dbReference type="NCBI Taxonomy" id="82633"/>
    <lineage>
        <taxon>Bacteria</taxon>
        <taxon>Pseudomonadati</taxon>
        <taxon>Pseudomonadota</taxon>
        <taxon>Betaproteobacteria</taxon>
        <taxon>Burkholderiales</taxon>
        <taxon>Burkholderiaceae</taxon>
        <taxon>Cupriavidus</taxon>
    </lineage>
</organism>
<dbReference type="InterPro" id="IPR028082">
    <property type="entry name" value="Peripla_BP_I"/>
</dbReference>
<protein>
    <submittedName>
        <fullName evidence="4">ABC transporter substrate-binding protein</fullName>
    </submittedName>
</protein>
<dbReference type="CDD" id="cd06348">
    <property type="entry name" value="PBP1_ABC_HAAT-like"/>
    <property type="match status" value="1"/>
</dbReference>
<dbReference type="EMBL" id="CP044067">
    <property type="protein sequence ID" value="QET04320.1"/>
    <property type="molecule type" value="Genomic_DNA"/>
</dbReference>
<evidence type="ECO:0000313" key="4">
    <source>
        <dbReference type="EMBL" id="QET04320.1"/>
    </source>
</evidence>
<evidence type="ECO:0000313" key="5">
    <source>
        <dbReference type="Proteomes" id="UP000322822"/>
    </source>
</evidence>
<dbReference type="InterPro" id="IPR051010">
    <property type="entry name" value="BCAA_transport"/>
</dbReference>
<dbReference type="PANTHER" id="PTHR30483:SF6">
    <property type="entry name" value="PERIPLASMIC BINDING PROTEIN OF ABC TRANSPORTER FOR NATURAL AMINO ACIDS"/>
    <property type="match status" value="1"/>
</dbReference>
<dbReference type="AlphaFoldDB" id="A0A5P2HB80"/>
<reference evidence="4 5" key="1">
    <citation type="submission" date="2019-09" db="EMBL/GenBank/DDBJ databases">
        <title>FDA dAtabase for Regulatory Grade micrObial Sequences (FDA-ARGOS): Supporting development and validation of Infectious Disease Dx tests.</title>
        <authorList>
            <person name="Sciortino C."/>
            <person name="Tallon L."/>
            <person name="Sadzewicz L."/>
            <person name="Vavikolanu K."/>
            <person name="Mehta A."/>
            <person name="Aluvathingal J."/>
            <person name="Nadendla S."/>
            <person name="Nandy P."/>
            <person name="Geyer C."/>
            <person name="Yan Y."/>
            <person name="Sichtig H."/>
        </authorList>
    </citation>
    <scope>NUCLEOTIDE SEQUENCE [LARGE SCALE GENOMIC DNA]</scope>
    <source>
        <strain evidence="4 5">FDAARGOS_664</strain>
    </source>
</reference>
<dbReference type="PANTHER" id="PTHR30483">
    <property type="entry name" value="LEUCINE-SPECIFIC-BINDING PROTEIN"/>
    <property type="match status" value="1"/>
</dbReference>
<dbReference type="Proteomes" id="UP000322822">
    <property type="component" value="Chromosome 2"/>
</dbReference>